<proteinExistence type="predicted"/>
<organism evidence="1">
    <name type="scientific">uncultured Caudovirales phage</name>
    <dbReference type="NCBI Taxonomy" id="2100421"/>
    <lineage>
        <taxon>Viruses</taxon>
        <taxon>Duplodnaviria</taxon>
        <taxon>Heunggongvirae</taxon>
        <taxon>Uroviricota</taxon>
        <taxon>Caudoviricetes</taxon>
        <taxon>Peduoviridae</taxon>
        <taxon>Maltschvirus</taxon>
        <taxon>Maltschvirus maltsch</taxon>
    </lineage>
</organism>
<sequence>MYEEYFRHISINICDGIKEFVKEDVFGNSEYLFITNVGSKKKGYCSKCNQEYDVNDLKHNERCICPICGIELTAKSTGYGRKNCLNEACFYYFEKSIMDPNVIVCKGYYVTKDYSLDYRNPKEEYSLEAIYIFENKKATMLKKSWGYDWNIRSSTFDFNQGWLANKMCYCSFESIEKAIQGTSYQYIPYKMFQGHYSMVKLFKEYSKYPWIEQVSKIGFIEIIEDKLAGYSMYNCLNYRGKDIFKILKLSRKDVKEIKKSREHITPLFLGLYQLQVKDKSGLLPTEVTIIENQYGHNYAKLKNILKHTTMKKAFKYMENQYKKYSKKFYGKSDVVITWSDYIDDCIELGMDLKLERVLYPKDIYTAHQNTIS</sequence>
<accession>A0A2H4J8D4</accession>
<evidence type="ECO:0000313" key="1">
    <source>
        <dbReference type="EMBL" id="ASN68341.1"/>
    </source>
</evidence>
<protein>
    <submittedName>
        <fullName evidence="1">Uncharacterized protein</fullName>
    </submittedName>
</protein>
<gene>
    <name evidence="1" type="ORF">10S11_79</name>
</gene>
<feature type="non-terminal residue" evidence="1">
    <location>
        <position position="372"/>
    </location>
</feature>
<name>A0A2H4J8D4_9CAUD</name>
<reference evidence="1" key="1">
    <citation type="submission" date="2017-06" db="EMBL/GenBank/DDBJ databases">
        <title>Novel phages from South African skin metaviromes.</title>
        <authorList>
            <person name="van Zyl L.J."/>
            <person name="Abrahams Y."/>
            <person name="Stander E.A."/>
            <person name="Kirby B.M."/>
            <person name="Clavaud C."/>
            <person name="Farcet C."/>
            <person name="Breton L."/>
            <person name="Trindade M.I."/>
        </authorList>
    </citation>
    <scope>NUCLEOTIDE SEQUENCE</scope>
</reference>
<dbReference type="EMBL" id="MF417875">
    <property type="protein sequence ID" value="ASN68341.1"/>
    <property type="molecule type" value="Genomic_DNA"/>
</dbReference>